<dbReference type="Proteomes" id="UP000177197">
    <property type="component" value="Unassembled WGS sequence"/>
</dbReference>
<protein>
    <submittedName>
        <fullName evidence="2">Uncharacterized protein</fullName>
    </submittedName>
</protein>
<keyword evidence="1" id="KW-0812">Transmembrane</keyword>
<dbReference type="AlphaFoldDB" id="A0A1F5CBM2"/>
<proteinExistence type="predicted"/>
<evidence type="ECO:0000313" key="3">
    <source>
        <dbReference type="Proteomes" id="UP000177197"/>
    </source>
</evidence>
<dbReference type="EMBL" id="MEYV01000010">
    <property type="protein sequence ID" value="OGD40269.1"/>
    <property type="molecule type" value="Genomic_DNA"/>
</dbReference>
<keyword evidence="1" id="KW-1133">Transmembrane helix</keyword>
<name>A0A1F5CBM2_9BACT</name>
<feature type="transmembrane region" description="Helical" evidence="1">
    <location>
        <begin position="95"/>
        <end position="115"/>
    </location>
</feature>
<accession>A0A1F5CBM2</accession>
<reference evidence="2 3" key="1">
    <citation type="journal article" date="2016" name="Nat. Commun.">
        <title>Thousands of microbial genomes shed light on interconnected biogeochemical processes in an aquifer system.</title>
        <authorList>
            <person name="Anantharaman K."/>
            <person name="Brown C.T."/>
            <person name="Hug L.A."/>
            <person name="Sharon I."/>
            <person name="Castelle C.J."/>
            <person name="Probst A.J."/>
            <person name="Thomas B.C."/>
            <person name="Singh A."/>
            <person name="Wilkins M.J."/>
            <person name="Karaoz U."/>
            <person name="Brodie E.L."/>
            <person name="Williams K.H."/>
            <person name="Hubbard S.S."/>
            <person name="Banfield J.F."/>
        </authorList>
    </citation>
    <scope>NUCLEOTIDE SEQUENCE [LARGE SCALE GENOMIC DNA]</scope>
</reference>
<keyword evidence="1" id="KW-0472">Membrane</keyword>
<comment type="caution">
    <text evidence="2">The sequence shown here is derived from an EMBL/GenBank/DDBJ whole genome shotgun (WGS) entry which is preliminary data.</text>
</comment>
<evidence type="ECO:0000313" key="2">
    <source>
        <dbReference type="EMBL" id="OGD40269.1"/>
    </source>
</evidence>
<sequence>MLRVYLPDRSRVTDLPEPTVARCAWLGAYKGMIVGVFTWLIASIPWPYYGYAKWTLTVNFFYCAVLAAVLIALMDFLERWPYIEYEFRHSFSDTISFASASTAVYFIFQRVHIFLNS</sequence>
<feature type="transmembrane region" description="Helical" evidence="1">
    <location>
        <begin position="54"/>
        <end position="74"/>
    </location>
</feature>
<feature type="transmembrane region" description="Helical" evidence="1">
    <location>
        <begin position="20"/>
        <end position="42"/>
    </location>
</feature>
<evidence type="ECO:0000256" key="1">
    <source>
        <dbReference type="SAM" id="Phobius"/>
    </source>
</evidence>
<organism evidence="2 3">
    <name type="scientific">Candidatus Azambacteria bacterium RIFCSPLOWO2_02_FULL_44_14</name>
    <dbReference type="NCBI Taxonomy" id="1797306"/>
    <lineage>
        <taxon>Bacteria</taxon>
        <taxon>Candidatus Azamiibacteriota</taxon>
    </lineage>
</organism>
<gene>
    <name evidence="2" type="ORF">A3I30_03160</name>
</gene>